<feature type="non-terminal residue" evidence="2">
    <location>
        <position position="1"/>
    </location>
</feature>
<feature type="compositionally biased region" description="Low complexity" evidence="1">
    <location>
        <begin position="576"/>
        <end position="585"/>
    </location>
</feature>
<comment type="caution">
    <text evidence="2">The sequence shown here is derived from an EMBL/GenBank/DDBJ whole genome shotgun (WGS) entry which is preliminary data.</text>
</comment>
<feature type="region of interest" description="Disordered" evidence="1">
    <location>
        <begin position="550"/>
        <end position="585"/>
    </location>
</feature>
<feature type="region of interest" description="Disordered" evidence="1">
    <location>
        <begin position="707"/>
        <end position="741"/>
    </location>
</feature>
<dbReference type="PANTHER" id="PTHR33075">
    <property type="entry name" value="OS02G0499800 PROTEIN"/>
    <property type="match status" value="1"/>
</dbReference>
<evidence type="ECO:0000313" key="3">
    <source>
        <dbReference type="Proteomes" id="UP000324897"/>
    </source>
</evidence>
<dbReference type="OrthoDB" id="694615at2759"/>
<dbReference type="Gramene" id="TVU04275">
    <property type="protein sequence ID" value="TVU04275"/>
    <property type="gene ID" value="EJB05_50160"/>
</dbReference>
<accession>A0A5J9SZ38</accession>
<keyword evidence="3" id="KW-1185">Reference proteome</keyword>
<sequence length="872" mass="95594">MVGLSDLDFLPGIHFQDLVIQRFGPSAVVSSSSPDGEFFLVASFSRSAIRINEDAVISCKDIGFMVYRLGSVITKHFALFFALWGNGGPDSIRQKKIWDSIQDEEWHVVCNSKKSYAAVVKSRPQVSKGKASATGIQSFVQPKHPVQGRVDQAMRHRRKQSVFRRIHYPTDYYEKNFADYPASDRVSRQSPQNPVTNSAADLHQMGCARNQVQNHAVHVDPPEAVRAFPGSLGNFQISNSSPAIMENNARQLHFFRCLSPNHQVFNCKNQVRCKVCFFYGHISHNCRVKSRSKSQYRVKSGKAQPGPSIPVNPNTTAHIVGLITGGDPGQANSHDPGDPLPSTIPSSSVLPIMANILVDPRPHAPRGIAVREKDPNRPPLRDRAFLGHALEWRNEDLAIAVLDPPVAKIDFVPMVQELRQFLASEFNLINLEFFQCLIDREVWLQLLCYPLDARSFPAVARTVYSFATLTHLHESDNPSLVIVRVLVRAEADVPDDITVTSGEGPSMRSWTVPVDILSGHFVQVPADEDELPPEGPLHPRDDAYFSESVVDEVAPPPPPQCGPAQNAQMDNEQSPASRNGGRRSAFSGAAADFAASGGVRDETGTTANQALNTQAGPSVVRSLFAPVNPAPAPGPIIGPLPLLPPPAAINEMVIAQLMTFLPCSPNNVIPAKHMSKFVIDLDIIFPPYISDWQDAMQLVKVAVDPGTEEPGENLLPPPSGLASKGKELLPPPPAVHGEEENMEKDDLMEFEASAFKKAPNKKRRAKKQKTPLNPFYLRRSNWLRIAEGYHHNAAPEPVIAEPELEAAEPKHEPMGMQMYVPVPADQNLPQNDPEPHLSVDNIRAIATGFIQIQPSVVSAAALNAELSDDDAA</sequence>
<dbReference type="AlphaFoldDB" id="A0A5J9SZ38"/>
<evidence type="ECO:0000256" key="1">
    <source>
        <dbReference type="SAM" id="MobiDB-lite"/>
    </source>
</evidence>
<organism evidence="2 3">
    <name type="scientific">Eragrostis curvula</name>
    <name type="common">weeping love grass</name>
    <dbReference type="NCBI Taxonomy" id="38414"/>
    <lineage>
        <taxon>Eukaryota</taxon>
        <taxon>Viridiplantae</taxon>
        <taxon>Streptophyta</taxon>
        <taxon>Embryophyta</taxon>
        <taxon>Tracheophyta</taxon>
        <taxon>Spermatophyta</taxon>
        <taxon>Magnoliopsida</taxon>
        <taxon>Liliopsida</taxon>
        <taxon>Poales</taxon>
        <taxon>Poaceae</taxon>
        <taxon>PACMAD clade</taxon>
        <taxon>Chloridoideae</taxon>
        <taxon>Eragrostideae</taxon>
        <taxon>Eragrostidinae</taxon>
        <taxon>Eragrostis</taxon>
    </lineage>
</organism>
<dbReference type="EMBL" id="RWGY01000078">
    <property type="protein sequence ID" value="TVU04275.1"/>
    <property type="molecule type" value="Genomic_DNA"/>
</dbReference>
<gene>
    <name evidence="2" type="ORF">EJB05_50160</name>
</gene>
<protein>
    <submittedName>
        <fullName evidence="2">Uncharacterized protein</fullName>
    </submittedName>
</protein>
<proteinExistence type="predicted"/>
<evidence type="ECO:0000313" key="2">
    <source>
        <dbReference type="EMBL" id="TVU04275.1"/>
    </source>
</evidence>
<reference evidence="2 3" key="1">
    <citation type="journal article" date="2019" name="Sci. Rep.">
        <title>A high-quality genome of Eragrostis curvula grass provides insights into Poaceae evolution and supports new strategies to enhance forage quality.</title>
        <authorList>
            <person name="Carballo J."/>
            <person name="Santos B.A.C.M."/>
            <person name="Zappacosta D."/>
            <person name="Garbus I."/>
            <person name="Selva J.P."/>
            <person name="Gallo C.A."/>
            <person name="Diaz A."/>
            <person name="Albertini E."/>
            <person name="Caccamo M."/>
            <person name="Echenique V."/>
        </authorList>
    </citation>
    <scope>NUCLEOTIDE SEQUENCE [LARGE SCALE GENOMIC DNA]</scope>
    <source>
        <strain evidence="3">cv. Victoria</strain>
        <tissue evidence="2">Leaf</tissue>
    </source>
</reference>
<dbReference type="Proteomes" id="UP000324897">
    <property type="component" value="Unassembled WGS sequence"/>
</dbReference>
<name>A0A5J9SZ38_9POAL</name>
<dbReference type="PANTHER" id="PTHR33075:SF7">
    <property type="entry name" value="OS02G0303350 PROTEIN"/>
    <property type="match status" value="1"/>
</dbReference>